<dbReference type="PANTHER" id="PTHR22826">
    <property type="entry name" value="RHO GUANINE EXCHANGE FACTOR-RELATED"/>
    <property type="match status" value="1"/>
</dbReference>
<dbReference type="OrthoDB" id="5969272at2759"/>
<dbReference type="PANTHER" id="PTHR22826:SF106">
    <property type="entry name" value="TRIO, ISOFORM A"/>
    <property type="match status" value="1"/>
</dbReference>
<feature type="domain" description="Ig-like" evidence="5">
    <location>
        <begin position="1336"/>
        <end position="1424"/>
    </location>
</feature>
<proteinExistence type="predicted"/>
<dbReference type="GO" id="GO:0007411">
    <property type="term" value="P:axon guidance"/>
    <property type="evidence" value="ECO:0007669"/>
    <property type="project" value="TreeGrafter"/>
</dbReference>
<dbReference type="SMART" id="SM00409">
    <property type="entry name" value="IG"/>
    <property type="match status" value="3"/>
</dbReference>
<protein>
    <submittedName>
        <fullName evidence="6">TTN</fullName>
        <ecNumber evidence="6">2.7.11.1</ecNumber>
    </submittedName>
</protein>
<keyword evidence="2" id="KW-0393">Immunoglobulin domain</keyword>
<dbReference type="Pfam" id="PF25075">
    <property type="entry name" value="DUF7799"/>
    <property type="match status" value="1"/>
</dbReference>
<dbReference type="Gene3D" id="2.60.40.10">
    <property type="entry name" value="Immunoglobulins"/>
    <property type="match status" value="3"/>
</dbReference>
<reference evidence="6" key="1">
    <citation type="submission" date="2021-03" db="EMBL/GenBank/DDBJ databases">
        <authorList>
            <person name="Bekaert M."/>
        </authorList>
    </citation>
    <scope>NUCLEOTIDE SEQUENCE</scope>
</reference>
<accession>A0A8S3PZV0</accession>
<dbReference type="InterPro" id="IPR003599">
    <property type="entry name" value="Ig_sub"/>
</dbReference>
<evidence type="ECO:0000256" key="4">
    <source>
        <dbReference type="SAM" id="MobiDB-lite"/>
    </source>
</evidence>
<name>A0A8S3PZV0_MYTED</name>
<feature type="domain" description="Ig-like" evidence="5">
    <location>
        <begin position="1241"/>
        <end position="1329"/>
    </location>
</feature>
<evidence type="ECO:0000256" key="1">
    <source>
        <dbReference type="ARBA" id="ARBA00022658"/>
    </source>
</evidence>
<keyword evidence="6" id="KW-0808">Transferase</keyword>
<feature type="region of interest" description="Disordered" evidence="4">
    <location>
        <begin position="79"/>
        <end position="98"/>
    </location>
</feature>
<dbReference type="SMART" id="SM00408">
    <property type="entry name" value="IGc2"/>
    <property type="match status" value="3"/>
</dbReference>
<dbReference type="CDD" id="cd00176">
    <property type="entry name" value="SPEC"/>
    <property type="match status" value="4"/>
</dbReference>
<dbReference type="Pfam" id="PF25101">
    <property type="entry name" value="Spectrin_7"/>
    <property type="match status" value="1"/>
</dbReference>
<dbReference type="FunFam" id="2.60.40.10:FF:000107">
    <property type="entry name" value="Myosin, light chain kinase a"/>
    <property type="match status" value="3"/>
</dbReference>
<dbReference type="InterPro" id="IPR003598">
    <property type="entry name" value="Ig_sub2"/>
</dbReference>
<dbReference type="GO" id="GO:0005085">
    <property type="term" value="F:guanyl-nucleotide exchange factor activity"/>
    <property type="evidence" value="ECO:0007669"/>
    <property type="project" value="UniProtKB-KW"/>
</dbReference>
<dbReference type="InterPro" id="IPR051336">
    <property type="entry name" value="RhoGEF_Guanine_NuclExch_SF"/>
</dbReference>
<keyword evidence="7" id="KW-1185">Reference proteome</keyword>
<comment type="caution">
    <text evidence="6">The sequence shown here is derived from an EMBL/GenBank/DDBJ whole genome shotgun (WGS) entry which is preliminary data.</text>
</comment>
<dbReference type="GO" id="GO:0005886">
    <property type="term" value="C:plasma membrane"/>
    <property type="evidence" value="ECO:0007669"/>
    <property type="project" value="TreeGrafter"/>
</dbReference>
<sequence>MSDKFSDITDLSELPPSTTTISTVAVQSGRSKVVLAILRGAEWIRVRVHQMEPDLMEVGSTLEEALQYRQEHHEMLNKLKVKPSRQKNKKSNKYSQAQTSTQLKILQAEVYAAMADTMGEAWKELNNKLEYRGILLDDSVHFHQSAADFSSKMEQAQSKFSSTYPTQDVNTARRLLQQHQDIKRSILESSKTTHDIGHSLVRRIQDMGMHADLQNRHATTAACYGIEHVLELLQDRRRRLEEIWEQRRIQLEQCLQLCQLDQEVNKILDWFRQTGFSYLQNTDLGDCHQRSQIIQHEHYKFETQAKETQETVLRLVRTADQLLRRSKLDVEGVRQRLQTVDTECENFMIRLDTRRKNITMATSFFEQTESALTRLDQVEVQLNTMDLPRNSAELADRHSQLSNAIMEISSPPLRDGRILLERVSRDDRGADGIRRLLAQLQDRCTRLESLCKARRAEAWERSQAYLHFQEKFTSLQTWLLQIGQATLSRHADLGTRLESAEDFLEIHEQLDQDIRDKNSDLEALFEAGVNLVKSGDQEAHNAAEKVDTLHQQMQRIHRVIEFRITLSLVYLSFHKKVQQFQNNAGGLEHILKSEKEHLQDLTDSAVQHTQELWNITSQQYHEVDDKGREFLSKTSTINDDSSLNIKQAVLIVERIMTETRESMTTLTTTWESWQQKVSSSRQFKTQWHQFIQDARKTIDKCMKMEKDFFFPNIGGYLGNSSATAEEMQIKCQEFEPLYMKGLEELENHMTTGEMLLMKGDTRGQLDQIMNELTKVYHRFKARIHEYHILVKMTIQFFRNLDQLDKLIEKTEQEYSQSNLPADLTHAEKMLEEHKRKKTEVSSLINYTADEGEKIVVRVRQTDAEAAAQEDVERVLNVTAEYKQRWNQAWEDQEKRLKQNLQICQFNYDLRQIHSEIDELHHHLQARRGSYGNSLPASKMTSQAFKQFEMTVELIEKKINKFTSTAELMVQDHHYDSAHIGREIDMLNTKWTTFHMSVRDYRKMIDTSIDYYQLTEETEQWLKDGNNLLNDIGRKIVQCKTPQEVDDLVKPMDQFLQEGKPKQEERLRKLSELAVELYGNEGPSRVHDIFAQNEDLMQSLQQASNQVTNIKHNLQEREVGPPVAEQAIQPMEVMVTASAQRSPPKILKHLQNAEVVEGEKFTFESHVDTPVQPTVIWYKDNMPLNSPDYETRYSDGIATLTIEETFSEDTARYTVKFNTYLGSAESSAHLTVREMHQQIIPPDFTKNLKSVDVLEDAPFAFECHVTGIPSPTISWKKDDLSIDNSPEYVMTKINGTCCLKIRKIGRHHSARYTCRANNPGGEAASSARLNVVPLDRPVIHQMTNDISMPEGKGFKIEVIFSGSPTPEVAWFRGQDRVVPSSVFKITIEINRTTLQVTEAYPEDSGSYTVILQNAAGEIQKTCQVNV</sequence>
<evidence type="ECO:0000313" key="7">
    <source>
        <dbReference type="Proteomes" id="UP000683360"/>
    </source>
</evidence>
<dbReference type="GO" id="GO:0005737">
    <property type="term" value="C:cytoplasm"/>
    <property type="evidence" value="ECO:0007669"/>
    <property type="project" value="TreeGrafter"/>
</dbReference>
<dbReference type="InterPro" id="IPR058157">
    <property type="entry name" value="Spectrin_met"/>
</dbReference>
<feature type="coiled-coil region" evidence="3">
    <location>
        <begin position="430"/>
        <end position="457"/>
    </location>
</feature>
<evidence type="ECO:0000313" key="6">
    <source>
        <dbReference type="EMBL" id="CAG2187949.1"/>
    </source>
</evidence>
<dbReference type="Proteomes" id="UP000683360">
    <property type="component" value="Unassembled WGS sequence"/>
</dbReference>
<dbReference type="SMART" id="SM00150">
    <property type="entry name" value="SPEC"/>
    <property type="match status" value="6"/>
</dbReference>
<keyword evidence="3" id="KW-0175">Coiled coil</keyword>
<evidence type="ECO:0000259" key="5">
    <source>
        <dbReference type="PROSITE" id="PS50835"/>
    </source>
</evidence>
<dbReference type="Pfam" id="PF00435">
    <property type="entry name" value="Spectrin"/>
    <property type="match status" value="2"/>
</dbReference>
<dbReference type="InterPro" id="IPR002017">
    <property type="entry name" value="Spectrin_repeat"/>
</dbReference>
<dbReference type="InterPro" id="IPR013783">
    <property type="entry name" value="Ig-like_fold"/>
</dbReference>
<organism evidence="6 7">
    <name type="scientific">Mytilus edulis</name>
    <name type="common">Blue mussel</name>
    <dbReference type="NCBI Taxonomy" id="6550"/>
    <lineage>
        <taxon>Eukaryota</taxon>
        <taxon>Metazoa</taxon>
        <taxon>Spiralia</taxon>
        <taxon>Lophotrochozoa</taxon>
        <taxon>Mollusca</taxon>
        <taxon>Bivalvia</taxon>
        <taxon>Autobranchia</taxon>
        <taxon>Pteriomorphia</taxon>
        <taxon>Mytilida</taxon>
        <taxon>Mytiloidea</taxon>
        <taxon>Mytilidae</taxon>
        <taxon>Mytilinae</taxon>
        <taxon>Mytilus</taxon>
    </lineage>
</organism>
<dbReference type="Gene3D" id="1.20.58.60">
    <property type="match status" value="5"/>
</dbReference>
<evidence type="ECO:0000256" key="2">
    <source>
        <dbReference type="ARBA" id="ARBA00023319"/>
    </source>
</evidence>
<evidence type="ECO:0000256" key="3">
    <source>
        <dbReference type="SAM" id="Coils"/>
    </source>
</evidence>
<dbReference type="InterPro" id="IPR018159">
    <property type="entry name" value="Spectrin/alpha-actinin"/>
</dbReference>
<dbReference type="SUPFAM" id="SSF46966">
    <property type="entry name" value="Spectrin repeat"/>
    <property type="match status" value="5"/>
</dbReference>
<dbReference type="SUPFAM" id="SSF48726">
    <property type="entry name" value="Immunoglobulin"/>
    <property type="match status" value="3"/>
</dbReference>
<feature type="compositionally biased region" description="Basic residues" evidence="4">
    <location>
        <begin position="79"/>
        <end position="92"/>
    </location>
</feature>
<dbReference type="EC" id="2.7.11.1" evidence="6"/>
<keyword evidence="1" id="KW-0344">Guanine-nucleotide releasing factor</keyword>
<dbReference type="InterPro" id="IPR036179">
    <property type="entry name" value="Ig-like_dom_sf"/>
</dbReference>
<dbReference type="GO" id="GO:0004674">
    <property type="term" value="F:protein serine/threonine kinase activity"/>
    <property type="evidence" value="ECO:0007669"/>
    <property type="project" value="UniProtKB-EC"/>
</dbReference>
<dbReference type="Pfam" id="PF07679">
    <property type="entry name" value="I-set"/>
    <property type="match status" value="3"/>
</dbReference>
<dbReference type="CDD" id="cd00096">
    <property type="entry name" value="Ig"/>
    <property type="match status" value="1"/>
</dbReference>
<dbReference type="InterPro" id="IPR013098">
    <property type="entry name" value="Ig_I-set"/>
</dbReference>
<dbReference type="EMBL" id="CAJPWZ010000192">
    <property type="protein sequence ID" value="CAG2187949.1"/>
    <property type="molecule type" value="Genomic_DNA"/>
</dbReference>
<gene>
    <name evidence="6" type="ORF">MEDL_3416</name>
</gene>
<dbReference type="InterPro" id="IPR007110">
    <property type="entry name" value="Ig-like_dom"/>
</dbReference>
<feature type="domain" description="Ig-like" evidence="5">
    <location>
        <begin position="1143"/>
        <end position="1230"/>
    </location>
</feature>
<dbReference type="PROSITE" id="PS50835">
    <property type="entry name" value="IG_LIKE"/>
    <property type="match status" value="3"/>
</dbReference>
<dbReference type="GO" id="GO:0019898">
    <property type="term" value="C:extrinsic component of membrane"/>
    <property type="evidence" value="ECO:0007669"/>
    <property type="project" value="TreeGrafter"/>
</dbReference>
<dbReference type="InterPro" id="IPR056701">
    <property type="entry name" value="DUF7799"/>
</dbReference>